<proteinExistence type="predicted"/>
<reference evidence="2 3" key="2">
    <citation type="submission" date="2024-05" db="EMBL/GenBank/DDBJ databases">
        <authorList>
            <person name="Chen Y."/>
            <person name="Shah S."/>
            <person name="Dougan E. K."/>
            <person name="Thang M."/>
            <person name="Chan C."/>
        </authorList>
    </citation>
    <scope>NUCLEOTIDE SEQUENCE [LARGE SCALE GENOMIC DNA]</scope>
</reference>
<dbReference type="EMBL" id="CAMXCT020002868">
    <property type="protein sequence ID" value="CAL1154354.1"/>
    <property type="molecule type" value="Genomic_DNA"/>
</dbReference>
<accession>A0A9P1CZA3</accession>
<dbReference type="EMBL" id="CAMXCT030002868">
    <property type="protein sequence ID" value="CAL4788291.1"/>
    <property type="molecule type" value="Genomic_DNA"/>
</dbReference>
<evidence type="ECO:0000313" key="2">
    <source>
        <dbReference type="EMBL" id="CAL4788291.1"/>
    </source>
</evidence>
<evidence type="ECO:0000313" key="3">
    <source>
        <dbReference type="Proteomes" id="UP001152797"/>
    </source>
</evidence>
<sequence>MVYTAMGQFAQHRQTLVQNADEWIQIHVATPWTQIPAFDPWRIYPDVLHVLDLAISPDSIASFLLFATAASGNRDHALSQIRRRYFQWASDMKLDAGYLANPKLFTQKILQPSSTTYPAVSQKFLKGAAARMMCYFICGMACERASGSDDLVDKFLC</sequence>
<dbReference type="AlphaFoldDB" id="A0A9P1CZA3"/>
<keyword evidence="3" id="KW-1185">Reference proteome</keyword>
<evidence type="ECO:0000313" key="1">
    <source>
        <dbReference type="EMBL" id="CAI4000979.1"/>
    </source>
</evidence>
<dbReference type="Proteomes" id="UP001152797">
    <property type="component" value="Unassembled WGS sequence"/>
</dbReference>
<dbReference type="EMBL" id="CAMXCT010002868">
    <property type="protein sequence ID" value="CAI4000979.1"/>
    <property type="molecule type" value="Genomic_DNA"/>
</dbReference>
<gene>
    <name evidence="1" type="ORF">C1SCF055_LOCUS27057</name>
</gene>
<comment type="caution">
    <text evidence="1">The sequence shown here is derived from an EMBL/GenBank/DDBJ whole genome shotgun (WGS) entry which is preliminary data.</text>
</comment>
<reference evidence="1" key="1">
    <citation type="submission" date="2022-10" db="EMBL/GenBank/DDBJ databases">
        <authorList>
            <person name="Chen Y."/>
            <person name="Dougan E. K."/>
            <person name="Chan C."/>
            <person name="Rhodes N."/>
            <person name="Thang M."/>
        </authorList>
    </citation>
    <scope>NUCLEOTIDE SEQUENCE</scope>
</reference>
<name>A0A9P1CZA3_9DINO</name>
<protein>
    <submittedName>
        <fullName evidence="1">Uncharacterized protein</fullName>
    </submittedName>
</protein>
<organism evidence="1">
    <name type="scientific">Cladocopium goreaui</name>
    <dbReference type="NCBI Taxonomy" id="2562237"/>
    <lineage>
        <taxon>Eukaryota</taxon>
        <taxon>Sar</taxon>
        <taxon>Alveolata</taxon>
        <taxon>Dinophyceae</taxon>
        <taxon>Suessiales</taxon>
        <taxon>Symbiodiniaceae</taxon>
        <taxon>Cladocopium</taxon>
    </lineage>
</organism>